<evidence type="ECO:0000256" key="1">
    <source>
        <dbReference type="SAM" id="MobiDB-lite"/>
    </source>
</evidence>
<feature type="compositionally biased region" description="Basic and acidic residues" evidence="1">
    <location>
        <begin position="257"/>
        <end position="272"/>
    </location>
</feature>
<feature type="region of interest" description="Disordered" evidence="1">
    <location>
        <begin position="482"/>
        <end position="538"/>
    </location>
</feature>
<name>A0A8J9S329_PHATR</name>
<dbReference type="AlphaFoldDB" id="A0A8J9S329"/>
<feature type="region of interest" description="Disordered" evidence="1">
    <location>
        <begin position="421"/>
        <end position="459"/>
    </location>
</feature>
<organism evidence="2">
    <name type="scientific">Phaeodactylum tricornutum</name>
    <name type="common">Diatom</name>
    <dbReference type="NCBI Taxonomy" id="2850"/>
    <lineage>
        <taxon>Eukaryota</taxon>
        <taxon>Sar</taxon>
        <taxon>Stramenopiles</taxon>
        <taxon>Ochrophyta</taxon>
        <taxon>Bacillariophyta</taxon>
        <taxon>Bacillariophyceae</taxon>
        <taxon>Bacillariophycidae</taxon>
        <taxon>Naviculales</taxon>
        <taxon>Phaeodactylaceae</taxon>
        <taxon>Phaeodactylum</taxon>
    </lineage>
</organism>
<feature type="compositionally biased region" description="Low complexity" evidence="1">
    <location>
        <begin position="422"/>
        <end position="439"/>
    </location>
</feature>
<feature type="compositionally biased region" description="Low complexity" evidence="1">
    <location>
        <begin position="279"/>
        <end position="291"/>
    </location>
</feature>
<gene>
    <name evidence="2" type="ORF">PTTT1_LOCUS13133</name>
</gene>
<feature type="region of interest" description="Disordered" evidence="1">
    <location>
        <begin position="91"/>
        <end position="150"/>
    </location>
</feature>
<sequence>MISPSATNTLYPMFQLKKRSSSLRQASLPLKKRRLYWRNEEQDAKPEPPSSQLPLLSELDASVLEFANSNTDEQLAVLALVAAAGSFAHLLPSQDRSTPSDLSTEGLSVEDSSDPALDDSLSTKPSHGTPLSKPPPGSCHGRTSRNNSHCRRQPCYNGSKYCKLHYQHYIISGQRSPLEEESEQPRSICVPAHSTTIAALAPHQDRRFTGSGDEVRCQATTTRGRACAYISVSGTKYCYLHADYDTNPPPRRGAGSLKDKVTKTNREERSKVDYSQQDSSSLSTAEASLASHEGSERSTLGFSPVSAGTEDIKSVKLTSPKTRGRRTPASLAAKHADSPYPLLSMVSTDQWKDQMVRVSCGPLINRIGKVEKWGNGWVTIRIPGVGLHNRRSFELYISSDDQAADIDDQDRGDASLVRCVSREAASPSPAEMESSGSSSKMAVTPSSKRDSDDSLISPPVYLPEAPNLDRFTGSWISPSTIGESLRKETSPAKITPLSPRRMRAEGVTLRDDGPMLSEPGFGDKVGLLPRRSSFEKAR</sequence>
<dbReference type="EMBL" id="OU594954">
    <property type="protein sequence ID" value="CAG9280386.1"/>
    <property type="molecule type" value="Genomic_DNA"/>
</dbReference>
<evidence type="ECO:0000313" key="2">
    <source>
        <dbReference type="EMBL" id="CAG9280386.1"/>
    </source>
</evidence>
<dbReference type="Proteomes" id="UP000836788">
    <property type="component" value="Chromosome 13"/>
</dbReference>
<protein>
    <submittedName>
        <fullName evidence="2">Uncharacterized protein</fullName>
    </submittedName>
</protein>
<reference evidence="2" key="1">
    <citation type="submission" date="2022-02" db="EMBL/GenBank/DDBJ databases">
        <authorList>
            <person name="Giguere J D."/>
        </authorList>
    </citation>
    <scope>NUCLEOTIDE SEQUENCE</scope>
    <source>
        <strain evidence="2">CCAP 1055/1</strain>
    </source>
</reference>
<feature type="compositionally biased region" description="Basic and acidic residues" evidence="1">
    <location>
        <begin position="502"/>
        <end position="513"/>
    </location>
</feature>
<proteinExistence type="predicted"/>
<accession>A0A8J9S329</accession>
<feature type="region of interest" description="Disordered" evidence="1">
    <location>
        <begin position="248"/>
        <end position="332"/>
    </location>
</feature>
<feature type="compositionally biased region" description="Polar residues" evidence="1">
    <location>
        <begin position="94"/>
        <end position="106"/>
    </location>
</feature>